<comment type="caution">
    <text evidence="2">The sequence shown here is derived from an EMBL/GenBank/DDBJ whole genome shotgun (WGS) entry which is preliminary data.</text>
</comment>
<feature type="compositionally biased region" description="Basic residues" evidence="1">
    <location>
        <begin position="276"/>
        <end position="290"/>
    </location>
</feature>
<dbReference type="RefSeq" id="WP_095997849.1">
    <property type="nucleotide sequence ID" value="NZ_NSLI01000003.1"/>
</dbReference>
<dbReference type="Proteomes" id="UP000218151">
    <property type="component" value="Unassembled WGS sequence"/>
</dbReference>
<evidence type="ECO:0008006" key="4">
    <source>
        <dbReference type="Google" id="ProtNLM"/>
    </source>
</evidence>
<protein>
    <recommendedName>
        <fullName evidence="4">Terminase</fullName>
    </recommendedName>
</protein>
<accession>A0A2A2SEB7</accession>
<evidence type="ECO:0000313" key="2">
    <source>
        <dbReference type="EMBL" id="PAX07606.1"/>
    </source>
</evidence>
<feature type="compositionally biased region" description="Basic and acidic residues" evidence="1">
    <location>
        <begin position="246"/>
        <end position="275"/>
    </location>
</feature>
<dbReference type="AlphaFoldDB" id="A0A2A2SEB7"/>
<evidence type="ECO:0000256" key="1">
    <source>
        <dbReference type="SAM" id="MobiDB-lite"/>
    </source>
</evidence>
<keyword evidence="3" id="KW-1185">Reference proteome</keyword>
<dbReference type="OrthoDB" id="7282816at2"/>
<dbReference type="EMBL" id="NSLI01000003">
    <property type="protein sequence ID" value="PAX07606.1"/>
    <property type="molecule type" value="Genomic_DNA"/>
</dbReference>
<evidence type="ECO:0000313" key="3">
    <source>
        <dbReference type="Proteomes" id="UP000218151"/>
    </source>
</evidence>
<sequence length="290" mass="32944">MSDSTLPPASAPALLPTETTDVVPDAHGFDPEAYDWYPVLRRPRADGWTHAKQRLFIEVLADTASPRQAAAAVDMSLGSAYKLRRSPGAEGFAAAWDAAIQQASKRLVDIAFERAVDGVEEPVWDADGRVVGHKTRYNDRLLMFLLRAHQPERYRHAAREVRQSDEAPPPALPPVAEAVTRLDPVKPAEPHARLEEDVLECRLQVADLSGGELPRWHHPDPWNHSYNVRERERQAEADRKIDALLDEARRLNNPHHDPEAIRREAEERDAEELHERRSRRAKRRARGRGW</sequence>
<name>A0A2A2SEB7_9SPHN</name>
<reference evidence="3" key="1">
    <citation type="submission" date="2017-09" db="EMBL/GenBank/DDBJ databases">
        <authorList>
            <person name="Feng G."/>
            <person name="Zhu H."/>
        </authorList>
    </citation>
    <scope>NUCLEOTIDE SEQUENCE [LARGE SCALE GENOMIC DNA]</scope>
    <source>
        <strain evidence="3">1PNM-20</strain>
    </source>
</reference>
<proteinExistence type="predicted"/>
<gene>
    <name evidence="2" type="ORF">CKY28_08105</name>
</gene>
<feature type="region of interest" description="Disordered" evidence="1">
    <location>
        <begin position="246"/>
        <end position="290"/>
    </location>
</feature>
<organism evidence="2 3">
    <name type="scientific">Sphingomonas lenta</name>
    <dbReference type="NCBI Taxonomy" id="1141887"/>
    <lineage>
        <taxon>Bacteria</taxon>
        <taxon>Pseudomonadati</taxon>
        <taxon>Pseudomonadota</taxon>
        <taxon>Alphaproteobacteria</taxon>
        <taxon>Sphingomonadales</taxon>
        <taxon>Sphingomonadaceae</taxon>
        <taxon>Sphingomonas</taxon>
    </lineage>
</organism>